<evidence type="ECO:0000259" key="1">
    <source>
        <dbReference type="PROSITE" id="PS50011"/>
    </source>
</evidence>
<feature type="domain" description="Protein kinase" evidence="1">
    <location>
        <begin position="29"/>
        <end position="295"/>
    </location>
</feature>
<evidence type="ECO:0000313" key="2">
    <source>
        <dbReference type="EMBL" id="PWJ15479.1"/>
    </source>
</evidence>
<dbReference type="GO" id="GO:0004672">
    <property type="term" value="F:protein kinase activity"/>
    <property type="evidence" value="ECO:0007669"/>
    <property type="project" value="InterPro"/>
</dbReference>
<reference evidence="2 3" key="1">
    <citation type="submission" date="2018-05" db="EMBL/GenBank/DDBJ databases">
        <title>The Hungate 1000. A catalogue of reference genomes from the rumen microbiome.</title>
        <authorList>
            <person name="Kelly W."/>
        </authorList>
    </citation>
    <scope>NUCLEOTIDE SEQUENCE [LARGE SCALE GENOMIC DNA]</scope>
    <source>
        <strain evidence="2 3">SAb67</strain>
    </source>
</reference>
<dbReference type="GO" id="GO:0005524">
    <property type="term" value="F:ATP binding"/>
    <property type="evidence" value="ECO:0007669"/>
    <property type="project" value="InterPro"/>
</dbReference>
<comment type="caution">
    <text evidence="2">The sequence shown here is derived from an EMBL/GenBank/DDBJ whole genome shotgun (WGS) entry which is preliminary data.</text>
</comment>
<evidence type="ECO:0000313" key="3">
    <source>
        <dbReference type="Proteomes" id="UP000245720"/>
    </source>
</evidence>
<keyword evidence="2" id="KW-0418">Kinase</keyword>
<dbReference type="SUPFAM" id="SSF56112">
    <property type="entry name" value="Protein kinase-like (PK-like)"/>
    <property type="match status" value="1"/>
</dbReference>
<dbReference type="EMBL" id="QGDI01000001">
    <property type="protein sequence ID" value="PWJ15479.1"/>
    <property type="molecule type" value="Genomic_DNA"/>
</dbReference>
<dbReference type="PROSITE" id="PS50011">
    <property type="entry name" value="PROTEIN_KINASE_DOM"/>
    <property type="match status" value="1"/>
</dbReference>
<dbReference type="InterPro" id="IPR011009">
    <property type="entry name" value="Kinase-like_dom_sf"/>
</dbReference>
<name>A0A315Y523_RUMFL</name>
<protein>
    <submittedName>
        <fullName evidence="2">Serine/threonine-protein kinase</fullName>
    </submittedName>
</protein>
<dbReference type="InterPro" id="IPR000719">
    <property type="entry name" value="Prot_kinase_dom"/>
</dbReference>
<organism evidence="2 3">
    <name type="scientific">Ruminococcus flavefaciens</name>
    <dbReference type="NCBI Taxonomy" id="1265"/>
    <lineage>
        <taxon>Bacteria</taxon>
        <taxon>Bacillati</taxon>
        <taxon>Bacillota</taxon>
        <taxon>Clostridia</taxon>
        <taxon>Eubacteriales</taxon>
        <taxon>Oscillospiraceae</taxon>
        <taxon>Ruminococcus</taxon>
    </lineage>
</organism>
<sequence>MIIQSINGISYRLRTAHDLSWLSNYGRVFSVVDETGSGCICFGVEKNDGRFFFKIAGADTIEGEVSPAESVTALKNAVQIYRDLAHPSLISLRDSFRHGELYAAVFDWADGEGLFDHWNFDKYSAENITPPYQRFKKLPIDKRLNAVSDIISFLENTAAKGYVACDFYDGSLIYDFDRDKLTICDIDLFRKAPVVNSVGEDYWGTKRLKAPEEYIKGAVIDEATNVFTLGAIIFDIFGSFSDTDIAKRYEKCAFVPCSRDKWELSDAAYKVVLRAVSHEREQRYMSISAFAEHFRNALNK</sequence>
<proteinExistence type="predicted"/>
<dbReference type="Gene3D" id="1.10.510.10">
    <property type="entry name" value="Transferase(Phosphotransferase) domain 1"/>
    <property type="match status" value="1"/>
</dbReference>
<accession>A0A315Y523</accession>
<dbReference type="AlphaFoldDB" id="A0A315Y523"/>
<dbReference type="Proteomes" id="UP000245720">
    <property type="component" value="Unassembled WGS sequence"/>
</dbReference>
<gene>
    <name evidence="2" type="ORF">IE37_00379</name>
</gene>
<dbReference type="RefSeq" id="WP_109725268.1">
    <property type="nucleotide sequence ID" value="NZ_QGDI01000001.1"/>
</dbReference>
<dbReference type="OrthoDB" id="334783at2"/>
<keyword evidence="2" id="KW-0808">Transferase</keyword>